<dbReference type="GO" id="GO:0005737">
    <property type="term" value="C:cytoplasm"/>
    <property type="evidence" value="ECO:0007669"/>
    <property type="project" value="UniProtKB-SubCell"/>
</dbReference>
<comment type="similarity">
    <text evidence="3">Belongs to the CTAG/PCC1 family.</text>
</comment>
<name>A0A3Q2YEZ4_HIPCM</name>
<dbReference type="CTD" id="8270"/>
<evidence type="ECO:0000256" key="7">
    <source>
        <dbReference type="ARBA" id="ARBA00053047"/>
    </source>
</evidence>
<evidence type="ECO:0000256" key="5">
    <source>
        <dbReference type="ARBA" id="ARBA00022694"/>
    </source>
</evidence>
<evidence type="ECO:0000256" key="4">
    <source>
        <dbReference type="ARBA" id="ARBA00022490"/>
    </source>
</evidence>
<dbReference type="KEGG" id="hcq:109527920"/>
<dbReference type="GO" id="GO:0070525">
    <property type="term" value="P:tRNA threonylcarbamoyladenosine metabolic process"/>
    <property type="evidence" value="ECO:0007669"/>
    <property type="project" value="TreeGrafter"/>
</dbReference>
<comment type="subunit">
    <text evidence="8">Component of the EKC/KEOPS complex composed of at least GON7, TP53RK, TPRKB, OSGEP and LAGE3; the whole complex dimerizes.</text>
</comment>
<dbReference type="Ensembl" id="ENSHCOT00000024867.1">
    <property type="protein sequence ID" value="ENSHCOP00000016679.1"/>
    <property type="gene ID" value="ENSHCOG00000020450.1"/>
</dbReference>
<comment type="function">
    <text evidence="7">Component of the EKC/KEOPS complex that is required for the formation of a threonylcarbamoyl group on adenosine at position 37 (t(6)A37) in tRNAs that read codons beginning with adenine. The complex is probably involved in the transfer of the threonylcarbamoyl moiety of threonylcarbamoyl-AMP (TC-AMP) to the N6 group of A37. LAGE3 functions as a dimerization module for the complex.</text>
</comment>
<keyword evidence="6" id="KW-0539">Nucleus</keyword>
<proteinExistence type="inferred from homology"/>
<dbReference type="OrthoDB" id="10025739at2759"/>
<evidence type="ECO:0000256" key="2">
    <source>
        <dbReference type="ARBA" id="ARBA00004496"/>
    </source>
</evidence>
<evidence type="ECO:0000313" key="11">
    <source>
        <dbReference type="Proteomes" id="UP000264820"/>
    </source>
</evidence>
<evidence type="ECO:0000256" key="3">
    <source>
        <dbReference type="ARBA" id="ARBA00007073"/>
    </source>
</evidence>
<dbReference type="GO" id="GO:0005634">
    <property type="term" value="C:nucleus"/>
    <property type="evidence" value="ECO:0007669"/>
    <property type="project" value="UniProtKB-SubCell"/>
</dbReference>
<evidence type="ECO:0000256" key="9">
    <source>
        <dbReference type="ARBA" id="ARBA00076355"/>
    </source>
</evidence>
<dbReference type="GeneTree" id="ENSGT00410000025802"/>
<comment type="subcellular location">
    <subcellularLocation>
        <location evidence="2">Cytoplasm</location>
    </subcellularLocation>
    <subcellularLocation>
        <location evidence="1">Nucleus</location>
    </subcellularLocation>
</comment>
<dbReference type="GO" id="GO:0000408">
    <property type="term" value="C:EKC/KEOPS complex"/>
    <property type="evidence" value="ECO:0007669"/>
    <property type="project" value="TreeGrafter"/>
</dbReference>
<dbReference type="GO" id="GO:0008033">
    <property type="term" value="P:tRNA processing"/>
    <property type="evidence" value="ECO:0007669"/>
    <property type="project" value="UniProtKB-KW"/>
</dbReference>
<dbReference type="OMA" id="TMHAFSA"/>
<dbReference type="Gene3D" id="3.30.310.50">
    <property type="entry name" value="Alpha-D-phosphohexomutase, C-terminal domain"/>
    <property type="match status" value="1"/>
</dbReference>
<evidence type="ECO:0000256" key="1">
    <source>
        <dbReference type="ARBA" id="ARBA00004123"/>
    </source>
</evidence>
<evidence type="ECO:0000313" key="10">
    <source>
        <dbReference type="Ensembl" id="ENSHCOP00000016679.1"/>
    </source>
</evidence>
<organism evidence="10 11">
    <name type="scientific">Hippocampus comes</name>
    <name type="common">Tiger tail seahorse</name>
    <dbReference type="NCBI Taxonomy" id="109280"/>
    <lineage>
        <taxon>Eukaryota</taxon>
        <taxon>Metazoa</taxon>
        <taxon>Chordata</taxon>
        <taxon>Craniata</taxon>
        <taxon>Vertebrata</taxon>
        <taxon>Euteleostomi</taxon>
        <taxon>Actinopterygii</taxon>
        <taxon>Neopterygii</taxon>
        <taxon>Teleostei</taxon>
        <taxon>Neoteleostei</taxon>
        <taxon>Acanthomorphata</taxon>
        <taxon>Syngnathiaria</taxon>
        <taxon>Syngnathiformes</taxon>
        <taxon>Syngnathoidei</taxon>
        <taxon>Syngnathidae</taxon>
        <taxon>Hippocampus</taxon>
    </lineage>
</organism>
<protein>
    <recommendedName>
        <fullName evidence="9">L antigen family member 3</fullName>
    </recommendedName>
</protein>
<reference evidence="10" key="2">
    <citation type="submission" date="2025-09" db="UniProtKB">
        <authorList>
            <consortium name="Ensembl"/>
        </authorList>
    </citation>
    <scope>IDENTIFICATION</scope>
</reference>
<dbReference type="PANTHER" id="PTHR31283:SF5">
    <property type="entry name" value="EKC_KEOPS COMPLEX SUBUNIT LAGE3"/>
    <property type="match status" value="1"/>
</dbReference>
<reference evidence="10" key="1">
    <citation type="submission" date="2025-08" db="UniProtKB">
        <authorList>
            <consortium name="Ensembl"/>
        </authorList>
    </citation>
    <scope>IDENTIFICATION</scope>
</reference>
<evidence type="ECO:0000256" key="6">
    <source>
        <dbReference type="ARBA" id="ARBA00023242"/>
    </source>
</evidence>
<accession>A0A3Q2YEZ4</accession>
<dbReference type="Proteomes" id="UP000264820">
    <property type="component" value="Unplaced"/>
</dbReference>
<evidence type="ECO:0000256" key="8">
    <source>
        <dbReference type="ARBA" id="ARBA00062157"/>
    </source>
</evidence>
<sequence>MTVLKRLGRRRLPIANKMAVPENDDQASKLEFSLDVPFPSARQAAVALGSLSPDREPRRGGVHKRLTLTGSVLNVKWRADEARVLRVSVNSFLDHLSLVLETMHAFSADVCEDPHVVLGHQPPSAT</sequence>
<keyword evidence="4" id="KW-0963">Cytoplasm</keyword>
<dbReference type="InterPro" id="IPR015419">
    <property type="entry name" value="CTAG/Pcc1"/>
</dbReference>
<dbReference type="FunFam" id="3.30.310.50:FF:000005">
    <property type="entry name" value="L antigen family member 3"/>
    <property type="match status" value="1"/>
</dbReference>
<dbReference type="Pfam" id="PF09341">
    <property type="entry name" value="Pcc1"/>
    <property type="match status" value="1"/>
</dbReference>
<dbReference type="PANTHER" id="PTHR31283">
    <property type="entry name" value="EKC/KEOPS COMPLEX SUBUNIT PCC1 FAMILY MEMBER"/>
    <property type="match status" value="1"/>
</dbReference>
<keyword evidence="11" id="KW-1185">Reference proteome</keyword>
<dbReference type="AlphaFoldDB" id="A0A3Q2YEZ4"/>
<dbReference type="STRING" id="109280.ENSHCOP00000016679"/>
<dbReference type="GeneID" id="109527920"/>
<keyword evidence="5" id="KW-0819">tRNA processing</keyword>
<dbReference type="RefSeq" id="XP_019745682.1">
    <property type="nucleotide sequence ID" value="XM_019890123.1"/>
</dbReference>